<dbReference type="PROSITE" id="PS51273">
    <property type="entry name" value="GATASE_TYPE_1"/>
    <property type="match status" value="1"/>
</dbReference>
<evidence type="ECO:0000256" key="4">
    <source>
        <dbReference type="ARBA" id="ARBA00060634"/>
    </source>
</evidence>
<dbReference type="EMBL" id="CP000697">
    <property type="protein sequence ID" value="ABQ29641.1"/>
    <property type="molecule type" value="Genomic_DNA"/>
</dbReference>
<evidence type="ECO:0000313" key="6">
    <source>
        <dbReference type="EMBL" id="ABQ29641.1"/>
    </source>
</evidence>
<dbReference type="InterPro" id="IPR044668">
    <property type="entry name" value="PuuD-like"/>
</dbReference>
<dbReference type="Proteomes" id="UP000000245">
    <property type="component" value="Chromosome"/>
</dbReference>
<name>A5FVK9_ACICJ</name>
<dbReference type="STRING" id="349163.Acry_0416"/>
<evidence type="ECO:0000313" key="7">
    <source>
        <dbReference type="Proteomes" id="UP000000245"/>
    </source>
</evidence>
<comment type="similarity">
    <text evidence="1">Belongs to the peptidase C26 family.</text>
</comment>
<dbReference type="AlphaFoldDB" id="A5FVK9"/>
<dbReference type="SUPFAM" id="SSF52317">
    <property type="entry name" value="Class I glutamine amidotransferase-like"/>
    <property type="match status" value="1"/>
</dbReference>
<dbReference type="Pfam" id="PF07722">
    <property type="entry name" value="Peptidase_C26"/>
    <property type="match status" value="1"/>
</dbReference>
<protein>
    <recommendedName>
        <fullName evidence="5">gamma-glutamyl-gamma-aminobutyrate hydrolase</fullName>
        <ecNumber evidence="5">3.5.1.94</ecNumber>
    </recommendedName>
</protein>
<dbReference type="KEGG" id="acr:Acry_0416"/>
<dbReference type="CDD" id="cd01745">
    <property type="entry name" value="GATase1_2"/>
    <property type="match status" value="1"/>
</dbReference>
<comment type="catalytic activity">
    <reaction evidence="2">
        <text>4-(gamma-L-glutamylamino)butanoate + H2O = 4-aminobutanoate + L-glutamate</text>
        <dbReference type="Rhea" id="RHEA:19737"/>
        <dbReference type="ChEBI" id="CHEBI:15377"/>
        <dbReference type="ChEBI" id="CHEBI:29985"/>
        <dbReference type="ChEBI" id="CHEBI:58800"/>
        <dbReference type="ChEBI" id="CHEBI:59888"/>
        <dbReference type="EC" id="3.5.1.94"/>
    </reaction>
</comment>
<comment type="pathway">
    <text evidence="4">Amine and polyamine degradation; putrescine degradation; 4-aminobutanoate from putrescine: step 4/4.</text>
</comment>
<gene>
    <name evidence="6" type="ordered locus">Acry_0416</name>
</gene>
<comment type="function">
    <text evidence="3">Involved in the breakdown of putrescine via hydrolysis of the gamma-glutamyl linkage of gamma-glutamyl-gamma-aminobutyrate.</text>
</comment>
<evidence type="ECO:0000256" key="3">
    <source>
        <dbReference type="ARBA" id="ARBA00055068"/>
    </source>
</evidence>
<dbReference type="HOGENOM" id="CLU_030756_0_0_5"/>
<dbReference type="GO" id="GO:0033969">
    <property type="term" value="F:gamma-glutamyl-gamma-aminobutyrate hydrolase activity"/>
    <property type="evidence" value="ECO:0007669"/>
    <property type="project" value="UniProtKB-EC"/>
</dbReference>
<proteinExistence type="inferred from homology"/>
<dbReference type="InterPro" id="IPR011697">
    <property type="entry name" value="Peptidase_C26"/>
</dbReference>
<dbReference type="FunFam" id="3.40.50.880:FF:000030">
    <property type="entry name" value="Gamma-glutamyl-gamma-aminobutyrate hydrolase PuuD"/>
    <property type="match status" value="1"/>
</dbReference>
<organism evidence="6 7">
    <name type="scientific">Acidiphilium cryptum (strain JF-5)</name>
    <dbReference type="NCBI Taxonomy" id="349163"/>
    <lineage>
        <taxon>Bacteria</taxon>
        <taxon>Pseudomonadati</taxon>
        <taxon>Pseudomonadota</taxon>
        <taxon>Alphaproteobacteria</taxon>
        <taxon>Acetobacterales</taxon>
        <taxon>Acidocellaceae</taxon>
        <taxon>Acidiphilium</taxon>
    </lineage>
</organism>
<dbReference type="GO" id="GO:0006598">
    <property type="term" value="P:polyamine catabolic process"/>
    <property type="evidence" value="ECO:0007669"/>
    <property type="project" value="TreeGrafter"/>
</dbReference>
<keyword evidence="7" id="KW-1185">Reference proteome</keyword>
<dbReference type="eggNOG" id="COG2071">
    <property type="taxonomic scope" value="Bacteria"/>
</dbReference>
<dbReference type="Gene3D" id="3.40.50.880">
    <property type="match status" value="1"/>
</dbReference>
<evidence type="ECO:0000256" key="2">
    <source>
        <dbReference type="ARBA" id="ARBA00052718"/>
    </source>
</evidence>
<dbReference type="GO" id="GO:0005829">
    <property type="term" value="C:cytosol"/>
    <property type="evidence" value="ECO:0007669"/>
    <property type="project" value="TreeGrafter"/>
</dbReference>
<evidence type="ECO:0000256" key="5">
    <source>
        <dbReference type="ARBA" id="ARBA00066788"/>
    </source>
</evidence>
<accession>A5FVK9</accession>
<evidence type="ECO:0000256" key="1">
    <source>
        <dbReference type="ARBA" id="ARBA00011083"/>
    </source>
</evidence>
<dbReference type="InterPro" id="IPR029062">
    <property type="entry name" value="Class_I_gatase-like"/>
</dbReference>
<dbReference type="PANTHER" id="PTHR43235">
    <property type="entry name" value="GLUTAMINE AMIDOTRANSFERASE PB2B2.05-RELATED"/>
    <property type="match status" value="1"/>
</dbReference>
<dbReference type="PANTHER" id="PTHR43235:SF1">
    <property type="entry name" value="GLUTAMINE AMIDOTRANSFERASE PB2B2.05-RELATED"/>
    <property type="match status" value="1"/>
</dbReference>
<reference evidence="6 7" key="1">
    <citation type="submission" date="2007-05" db="EMBL/GenBank/DDBJ databases">
        <title>Complete sequence of chromosome of Acidiphilium cryptum JF-5.</title>
        <authorList>
            <consortium name="US DOE Joint Genome Institute"/>
            <person name="Copeland A."/>
            <person name="Lucas S."/>
            <person name="Lapidus A."/>
            <person name="Barry K."/>
            <person name="Detter J.C."/>
            <person name="Glavina del Rio T."/>
            <person name="Hammon N."/>
            <person name="Israni S."/>
            <person name="Dalin E."/>
            <person name="Tice H."/>
            <person name="Pitluck S."/>
            <person name="Sims D."/>
            <person name="Brettin T."/>
            <person name="Bruce D."/>
            <person name="Han C."/>
            <person name="Schmutz J."/>
            <person name="Larimer F."/>
            <person name="Land M."/>
            <person name="Hauser L."/>
            <person name="Kyrpides N."/>
            <person name="Kim E."/>
            <person name="Magnuson T."/>
            <person name="Richardson P."/>
        </authorList>
    </citation>
    <scope>NUCLEOTIDE SEQUENCE [LARGE SCALE GENOMIC DNA]</scope>
    <source>
        <strain evidence="6 7">JF-5</strain>
    </source>
</reference>
<keyword evidence="6" id="KW-0378">Hydrolase</keyword>
<sequence length="264" mass="28262">MLTRRSGFARKSSMISRSSKLIGISCCRKLFGVFGMLNHAASDTYVRAVDLVIGGVPVLIPANGDRSHVNTLLDRLDGLILTGSRSNVAAVFYGGPPQPPDDAPEDPERDRVTLPLVRGAVARGLPVLAICRGLQELNVALGGTLHQRLQDLPGRIDHSTPMQPHAPVRTGKAHHVTLRSGGRLARIVESNLLSVNSLHNQGIDRLAPGLLVEARATDGTIEAVTGTGPGYLVGVQWHPEYDFEHDAASRRIFESFGAAVNKAV</sequence>
<dbReference type="EC" id="3.5.1.94" evidence="5"/>